<feature type="transmembrane region" description="Helical" evidence="1">
    <location>
        <begin position="52"/>
        <end position="74"/>
    </location>
</feature>
<evidence type="ECO:0000256" key="1">
    <source>
        <dbReference type="SAM" id="Phobius"/>
    </source>
</evidence>
<gene>
    <name evidence="2" type="ORF">PHMEG_0009917</name>
</gene>
<reference evidence="3" key="1">
    <citation type="submission" date="2017-03" db="EMBL/GenBank/DDBJ databases">
        <title>Phytopthora megakarya and P. palmivora, two closely related causual agents of cacao black pod achieved similar genome size and gene model numbers by different mechanisms.</title>
        <authorList>
            <person name="Ali S."/>
            <person name="Shao J."/>
            <person name="Larry D.J."/>
            <person name="Kronmiller B."/>
            <person name="Shen D."/>
            <person name="Strem M.D."/>
            <person name="Melnick R.L."/>
            <person name="Guiltinan M.J."/>
            <person name="Tyler B.M."/>
            <person name="Meinhardt L.W."/>
            <person name="Bailey B.A."/>
        </authorList>
    </citation>
    <scope>NUCLEOTIDE SEQUENCE [LARGE SCALE GENOMIC DNA]</scope>
    <source>
        <strain evidence="3">zdho120</strain>
    </source>
</reference>
<feature type="transmembrane region" description="Helical" evidence="1">
    <location>
        <begin position="12"/>
        <end position="32"/>
    </location>
</feature>
<proteinExistence type="predicted"/>
<comment type="caution">
    <text evidence="2">The sequence shown here is derived from an EMBL/GenBank/DDBJ whole genome shotgun (WGS) entry which is preliminary data.</text>
</comment>
<keyword evidence="1" id="KW-1133">Transmembrane helix</keyword>
<evidence type="ECO:0000313" key="3">
    <source>
        <dbReference type="Proteomes" id="UP000198211"/>
    </source>
</evidence>
<accession>A0A225WH19</accession>
<evidence type="ECO:0000313" key="2">
    <source>
        <dbReference type="EMBL" id="OWZ16307.1"/>
    </source>
</evidence>
<protein>
    <submittedName>
        <fullName evidence="2">Uncharacterized protein</fullName>
    </submittedName>
</protein>
<dbReference type="AlphaFoldDB" id="A0A225WH19"/>
<name>A0A225WH19_9STRA</name>
<keyword evidence="1" id="KW-0472">Membrane</keyword>
<sequence length="87" mass="10052">MYSCCRRLQWTVQLYLYAIIWLMVNIICNDRTQHDAHNYLNPHSRSLTPEQLQTTINSIVTYAISALLPLLVLFGASQITFMSESCL</sequence>
<keyword evidence="1" id="KW-0812">Transmembrane</keyword>
<organism evidence="2 3">
    <name type="scientific">Phytophthora megakarya</name>
    <dbReference type="NCBI Taxonomy" id="4795"/>
    <lineage>
        <taxon>Eukaryota</taxon>
        <taxon>Sar</taxon>
        <taxon>Stramenopiles</taxon>
        <taxon>Oomycota</taxon>
        <taxon>Peronosporomycetes</taxon>
        <taxon>Peronosporales</taxon>
        <taxon>Peronosporaceae</taxon>
        <taxon>Phytophthora</taxon>
    </lineage>
</organism>
<dbReference type="Proteomes" id="UP000198211">
    <property type="component" value="Unassembled WGS sequence"/>
</dbReference>
<dbReference type="EMBL" id="NBNE01000956">
    <property type="protein sequence ID" value="OWZ16307.1"/>
    <property type="molecule type" value="Genomic_DNA"/>
</dbReference>
<keyword evidence="3" id="KW-1185">Reference proteome</keyword>